<dbReference type="InterPro" id="IPR012156">
    <property type="entry name" value="Cold_shock_CspA"/>
</dbReference>
<dbReference type="GO" id="GO:0003676">
    <property type="term" value="F:nucleic acid binding"/>
    <property type="evidence" value="ECO:0007669"/>
    <property type="project" value="InterPro"/>
</dbReference>
<evidence type="ECO:0000313" key="3">
    <source>
        <dbReference type="Proteomes" id="UP000515971"/>
    </source>
</evidence>
<accession>A0A7G9SGQ2</accession>
<reference evidence="2 3" key="1">
    <citation type="submission" date="2020-08" db="EMBL/GenBank/DDBJ databases">
        <title>Genome sequence of Sphingomonas lutea KCTC 23642T.</title>
        <authorList>
            <person name="Hyun D.-W."/>
            <person name="Bae J.-W."/>
        </authorList>
    </citation>
    <scope>NUCLEOTIDE SEQUENCE [LARGE SCALE GENOMIC DNA]</scope>
    <source>
        <strain evidence="2 3">KCTC 23642</strain>
    </source>
</reference>
<dbReference type="Pfam" id="PF06961">
    <property type="entry name" value="DUF1294"/>
    <property type="match status" value="1"/>
</dbReference>
<keyword evidence="1" id="KW-0812">Transmembrane</keyword>
<evidence type="ECO:0000313" key="2">
    <source>
        <dbReference type="EMBL" id="QNN67027.1"/>
    </source>
</evidence>
<proteinExistence type="predicted"/>
<keyword evidence="3" id="KW-1185">Reference proteome</keyword>
<keyword evidence="1" id="KW-1133">Transmembrane helix</keyword>
<dbReference type="InterPro" id="IPR010718">
    <property type="entry name" value="DUF1294"/>
</dbReference>
<dbReference type="RefSeq" id="WP_187537619.1">
    <property type="nucleotide sequence ID" value="NZ_BAABJT010000001.1"/>
</dbReference>
<dbReference type="EMBL" id="CP060718">
    <property type="protein sequence ID" value="QNN67027.1"/>
    <property type="molecule type" value="Genomic_DNA"/>
</dbReference>
<dbReference type="PIRSF" id="PIRSF002599">
    <property type="entry name" value="Cold_shock_A"/>
    <property type="match status" value="1"/>
</dbReference>
<evidence type="ECO:0000256" key="1">
    <source>
        <dbReference type="SAM" id="Phobius"/>
    </source>
</evidence>
<dbReference type="KEGG" id="slut:H9L13_10355"/>
<keyword evidence="1" id="KW-0472">Membrane</keyword>
<dbReference type="Proteomes" id="UP000515971">
    <property type="component" value="Chromosome"/>
</dbReference>
<sequence length="91" mass="10336">MTIPWTYALPALLFVNVWTYVSFCQDKRLAQKGLHRIPESNLLMLAALGGSPAALLARHRFRHKTRKQPFSTLLFVIIALQIGALMGWFVI</sequence>
<gene>
    <name evidence="2" type="ORF">H9L13_10355</name>
</gene>
<name>A0A7G9SGQ2_9SPHN</name>
<feature type="transmembrane region" description="Helical" evidence="1">
    <location>
        <begin position="70"/>
        <end position="90"/>
    </location>
</feature>
<organism evidence="2 3">
    <name type="scientific">Sphingomonas lutea</name>
    <dbReference type="NCBI Taxonomy" id="1045317"/>
    <lineage>
        <taxon>Bacteria</taxon>
        <taxon>Pseudomonadati</taxon>
        <taxon>Pseudomonadota</taxon>
        <taxon>Alphaproteobacteria</taxon>
        <taxon>Sphingomonadales</taxon>
        <taxon>Sphingomonadaceae</taxon>
        <taxon>Sphingomonas</taxon>
    </lineage>
</organism>
<protein>
    <submittedName>
        <fullName evidence="2">DUF1294 domain-containing protein</fullName>
    </submittedName>
</protein>
<dbReference type="AlphaFoldDB" id="A0A7G9SGQ2"/>